<proteinExistence type="predicted"/>
<dbReference type="InterPro" id="IPR027925">
    <property type="entry name" value="MCM_N"/>
</dbReference>
<dbReference type="Proteomes" id="UP000007800">
    <property type="component" value="Unassembled WGS sequence"/>
</dbReference>
<evidence type="ECO:0000313" key="3">
    <source>
        <dbReference type="Proteomes" id="UP000007800"/>
    </source>
</evidence>
<dbReference type="Pfam" id="PF14551">
    <property type="entry name" value="MCM_N"/>
    <property type="match status" value="1"/>
</dbReference>
<sequence>MAGVAQPDFRRSTREYTQVFTDSKHLIGKYGLHRQAIRDFLEQFQDKALSDDIWGTKKYMTQLQKVVDGLSDRVDISLDDLQHSTMEEGLVEAIMRNTQRCGMQEWIVRQTEQLRYHLFFVEECHAIMPQPSVHFQPNPNRDVRAQNEWREAVDDHINSQRALAGTADPQNKMPERMKWDFVVGGGVGP</sequence>
<reference evidence="2 3" key="1">
    <citation type="submission" date="2008-07" db="EMBL/GenBank/DDBJ databases">
        <authorList>
            <person name="El-Sayed N."/>
            <person name="Caler E."/>
            <person name="Inman J."/>
            <person name="Amedeo P."/>
            <person name="Hass B."/>
            <person name="Wortman J."/>
        </authorList>
    </citation>
    <scope>NUCLEOTIDE SEQUENCE [LARGE SCALE GENOMIC DNA]</scope>
    <source>
        <strain evidence="3">ATCC 50983 / TXsc</strain>
    </source>
</reference>
<feature type="domain" description="MCM N-terminal" evidence="1">
    <location>
        <begin position="35"/>
        <end position="101"/>
    </location>
</feature>
<evidence type="ECO:0000259" key="1">
    <source>
        <dbReference type="Pfam" id="PF14551"/>
    </source>
</evidence>
<organism evidence="3">
    <name type="scientific">Perkinsus marinus (strain ATCC 50983 / TXsc)</name>
    <dbReference type="NCBI Taxonomy" id="423536"/>
    <lineage>
        <taxon>Eukaryota</taxon>
        <taxon>Sar</taxon>
        <taxon>Alveolata</taxon>
        <taxon>Perkinsozoa</taxon>
        <taxon>Perkinsea</taxon>
        <taxon>Perkinsida</taxon>
        <taxon>Perkinsidae</taxon>
        <taxon>Perkinsus</taxon>
    </lineage>
</organism>
<name>C5LN84_PERM5</name>
<evidence type="ECO:0000313" key="2">
    <source>
        <dbReference type="EMBL" id="EER01809.1"/>
    </source>
</evidence>
<accession>C5LN84</accession>
<dbReference type="AlphaFoldDB" id="C5LN84"/>
<dbReference type="EMBL" id="GG683717">
    <property type="protein sequence ID" value="EER01809.1"/>
    <property type="molecule type" value="Genomic_DNA"/>
</dbReference>
<dbReference type="OrthoDB" id="271325at2759"/>
<gene>
    <name evidence="2" type="ORF">Pmar_PMAR009929</name>
</gene>
<dbReference type="RefSeq" id="XP_002769091.1">
    <property type="nucleotide sequence ID" value="XM_002769045.1"/>
</dbReference>
<dbReference type="GeneID" id="9040412"/>
<protein>
    <recommendedName>
        <fullName evidence="1">MCM N-terminal domain-containing protein</fullName>
    </recommendedName>
</protein>
<dbReference type="InParanoid" id="C5LN84"/>
<keyword evidence="3" id="KW-1185">Reference proteome</keyword>